<dbReference type="STRING" id="402881.Plav_0820"/>
<dbReference type="CDD" id="cd02440">
    <property type="entry name" value="AdoMet_MTases"/>
    <property type="match status" value="1"/>
</dbReference>
<dbReference type="EMBL" id="CP000774">
    <property type="protein sequence ID" value="ABS62443.1"/>
    <property type="molecule type" value="Genomic_DNA"/>
</dbReference>
<keyword evidence="3" id="KW-1185">Reference proteome</keyword>
<feature type="domain" description="Methyltransferase" evidence="1">
    <location>
        <begin position="49"/>
        <end position="166"/>
    </location>
</feature>
<keyword evidence="2" id="KW-0808">Transferase</keyword>
<dbReference type="KEGG" id="pla:Plav_0820"/>
<sequence>MSVAGHGEQDHSRLMDRVYRRQRHFYDLTRRYYLLGRDRLIAELAPAAGGTVLEVGCGTGRNLVRTAKLHPQAELYGMDISDEMLASARSAATRANATAIHLAWGDATRFNPYAAFGISRFDRIYLSYTLSMIPDWQATLAQAICNLAPGGSLHIVDFGQQERLPRWFRALLWAWLARFHVRPRAELRPVLHALAEKLGAELAFRPLYRGYAWYAVLTLKAAQKNA</sequence>
<organism evidence="2 3">
    <name type="scientific">Parvibaculum lavamentivorans (strain DS-1 / DSM 13023 / NCIMB 13966)</name>
    <dbReference type="NCBI Taxonomy" id="402881"/>
    <lineage>
        <taxon>Bacteria</taxon>
        <taxon>Pseudomonadati</taxon>
        <taxon>Pseudomonadota</taxon>
        <taxon>Alphaproteobacteria</taxon>
        <taxon>Hyphomicrobiales</taxon>
        <taxon>Parvibaculaceae</taxon>
        <taxon>Parvibaculum</taxon>
    </lineage>
</organism>
<dbReference type="SUPFAM" id="SSF53335">
    <property type="entry name" value="S-adenosyl-L-methionine-dependent methyltransferases"/>
    <property type="match status" value="1"/>
</dbReference>
<name>A7HRB0_PARL1</name>
<dbReference type="GO" id="GO:0032259">
    <property type="term" value="P:methylation"/>
    <property type="evidence" value="ECO:0007669"/>
    <property type="project" value="UniProtKB-KW"/>
</dbReference>
<proteinExistence type="predicted"/>
<dbReference type="PANTHER" id="PTHR43861">
    <property type="entry name" value="TRANS-ACONITATE 2-METHYLTRANSFERASE-RELATED"/>
    <property type="match status" value="1"/>
</dbReference>
<protein>
    <submittedName>
        <fullName evidence="2">Methyltransferase type 11</fullName>
    </submittedName>
</protein>
<dbReference type="AlphaFoldDB" id="A7HRB0"/>
<accession>A7HRB0</accession>
<dbReference type="GO" id="GO:0008168">
    <property type="term" value="F:methyltransferase activity"/>
    <property type="evidence" value="ECO:0007669"/>
    <property type="project" value="UniProtKB-KW"/>
</dbReference>
<evidence type="ECO:0000313" key="2">
    <source>
        <dbReference type="EMBL" id="ABS62443.1"/>
    </source>
</evidence>
<dbReference type="eggNOG" id="COG2226">
    <property type="taxonomic scope" value="Bacteria"/>
</dbReference>
<dbReference type="Pfam" id="PF13847">
    <property type="entry name" value="Methyltransf_31"/>
    <property type="match status" value="1"/>
</dbReference>
<reference evidence="2 3" key="1">
    <citation type="journal article" date="2011" name="Stand. Genomic Sci.">
        <title>Complete genome sequence of Parvibaculum lavamentivorans type strain (DS-1(T)).</title>
        <authorList>
            <person name="Schleheck D."/>
            <person name="Weiss M."/>
            <person name="Pitluck S."/>
            <person name="Bruce D."/>
            <person name="Land M.L."/>
            <person name="Han S."/>
            <person name="Saunders E."/>
            <person name="Tapia R."/>
            <person name="Detter C."/>
            <person name="Brettin T."/>
            <person name="Han J."/>
            <person name="Woyke T."/>
            <person name="Goodwin L."/>
            <person name="Pennacchio L."/>
            <person name="Nolan M."/>
            <person name="Cook A.M."/>
            <person name="Kjelleberg S."/>
            <person name="Thomas T."/>
        </authorList>
    </citation>
    <scope>NUCLEOTIDE SEQUENCE [LARGE SCALE GENOMIC DNA]</scope>
    <source>
        <strain evidence="3">DS-1 / DSM 13023 / NCIMB 13966</strain>
    </source>
</reference>
<keyword evidence="2" id="KW-0489">Methyltransferase</keyword>
<evidence type="ECO:0000259" key="1">
    <source>
        <dbReference type="Pfam" id="PF13847"/>
    </source>
</evidence>
<evidence type="ECO:0000313" key="3">
    <source>
        <dbReference type="Proteomes" id="UP000006377"/>
    </source>
</evidence>
<dbReference type="Proteomes" id="UP000006377">
    <property type="component" value="Chromosome"/>
</dbReference>
<dbReference type="HOGENOM" id="CLU_086922_0_0_5"/>
<dbReference type="RefSeq" id="WP_012109693.1">
    <property type="nucleotide sequence ID" value="NC_009719.1"/>
</dbReference>
<gene>
    <name evidence="2" type="ordered locus">Plav_0820</name>
</gene>
<dbReference type="Gene3D" id="3.40.50.150">
    <property type="entry name" value="Vaccinia Virus protein VP39"/>
    <property type="match status" value="1"/>
</dbReference>
<dbReference type="InterPro" id="IPR029063">
    <property type="entry name" value="SAM-dependent_MTases_sf"/>
</dbReference>
<dbReference type="InterPro" id="IPR025714">
    <property type="entry name" value="Methyltranfer_dom"/>
</dbReference>